<evidence type="ECO:0000313" key="3">
    <source>
        <dbReference type="Proteomes" id="UP001050975"/>
    </source>
</evidence>
<keyword evidence="3" id="KW-1185">Reference proteome</keyword>
<proteinExistence type="predicted"/>
<dbReference type="EMBL" id="BLAY01000069">
    <property type="protein sequence ID" value="GET39580.1"/>
    <property type="molecule type" value="Genomic_DNA"/>
</dbReference>
<sequence length="45" mass="5070">MTTYVPFETALQMLAVAYVVSAVVLLAASYIGWAVIETWEETRKF</sequence>
<protein>
    <submittedName>
        <fullName evidence="2">Uncharacterized protein</fullName>
    </submittedName>
</protein>
<keyword evidence="1" id="KW-0472">Membrane</keyword>
<keyword evidence="1" id="KW-0812">Transmembrane</keyword>
<evidence type="ECO:0000313" key="2">
    <source>
        <dbReference type="EMBL" id="GET39580.1"/>
    </source>
</evidence>
<gene>
    <name evidence="2" type="ORF">MiSe_43510</name>
</gene>
<reference evidence="2" key="1">
    <citation type="submission" date="2019-10" db="EMBL/GenBank/DDBJ databases">
        <title>Draft genome sequece of Microseira wollei NIES-4236.</title>
        <authorList>
            <person name="Yamaguchi H."/>
            <person name="Suzuki S."/>
            <person name="Kawachi M."/>
        </authorList>
    </citation>
    <scope>NUCLEOTIDE SEQUENCE</scope>
    <source>
        <strain evidence="2">NIES-4236</strain>
    </source>
</reference>
<evidence type="ECO:0000256" key="1">
    <source>
        <dbReference type="SAM" id="Phobius"/>
    </source>
</evidence>
<dbReference type="RefSeq" id="WP_226585006.1">
    <property type="nucleotide sequence ID" value="NZ_BLAY01000069.1"/>
</dbReference>
<dbReference type="Proteomes" id="UP001050975">
    <property type="component" value="Unassembled WGS sequence"/>
</dbReference>
<organism evidence="2 3">
    <name type="scientific">Microseira wollei NIES-4236</name>
    <dbReference type="NCBI Taxonomy" id="2530354"/>
    <lineage>
        <taxon>Bacteria</taxon>
        <taxon>Bacillati</taxon>
        <taxon>Cyanobacteriota</taxon>
        <taxon>Cyanophyceae</taxon>
        <taxon>Oscillatoriophycideae</taxon>
        <taxon>Aerosakkonematales</taxon>
        <taxon>Aerosakkonemataceae</taxon>
        <taxon>Microseira</taxon>
    </lineage>
</organism>
<keyword evidence="1" id="KW-1133">Transmembrane helix</keyword>
<feature type="transmembrane region" description="Helical" evidence="1">
    <location>
        <begin position="15"/>
        <end position="36"/>
    </location>
</feature>
<dbReference type="AlphaFoldDB" id="A0AAV3XHH4"/>
<accession>A0AAV3XHH4</accession>
<name>A0AAV3XHH4_9CYAN</name>
<comment type="caution">
    <text evidence="2">The sequence shown here is derived from an EMBL/GenBank/DDBJ whole genome shotgun (WGS) entry which is preliminary data.</text>
</comment>